<dbReference type="PANTHER" id="PTHR21256:SF2">
    <property type="entry name" value="HISTIDINE BIOSYNTHESIS TRIFUNCTIONAL PROTEIN"/>
    <property type="match status" value="1"/>
</dbReference>
<name>V6MA96_9BACL</name>
<dbReference type="PATRIC" id="fig|1408254.3.peg.1335"/>
<dbReference type="PROSITE" id="PS00611">
    <property type="entry name" value="HISOL_DEHYDROGENASE"/>
    <property type="match status" value="1"/>
</dbReference>
<evidence type="ECO:0000313" key="15">
    <source>
        <dbReference type="EMBL" id="EST55454.1"/>
    </source>
</evidence>
<dbReference type="Proteomes" id="UP000017973">
    <property type="component" value="Unassembled WGS sequence"/>
</dbReference>
<dbReference type="Gene3D" id="1.20.5.1300">
    <property type="match status" value="1"/>
</dbReference>
<dbReference type="PRINTS" id="PR00083">
    <property type="entry name" value="HOLDHDRGNASE"/>
</dbReference>
<feature type="binding site" evidence="8 13">
    <location>
        <position position="257"/>
    </location>
    <ligand>
        <name>Zn(2+)</name>
        <dbReference type="ChEBI" id="CHEBI:29105"/>
    </ligand>
</feature>
<keyword evidence="6 8" id="KW-0560">Oxidoreductase</keyword>
<comment type="caution">
    <text evidence="15">The sequence shown here is derived from an EMBL/GenBank/DDBJ whole genome shotgun (WGS) entry which is preliminary data.</text>
</comment>
<evidence type="ECO:0000256" key="1">
    <source>
        <dbReference type="ARBA" id="ARBA00003850"/>
    </source>
</evidence>
<keyword evidence="4 8" id="KW-0479">Metal-binding</keyword>
<evidence type="ECO:0000256" key="7">
    <source>
        <dbReference type="ARBA" id="ARBA00049489"/>
    </source>
</evidence>
<evidence type="ECO:0000313" key="16">
    <source>
        <dbReference type="Proteomes" id="UP000017973"/>
    </source>
</evidence>
<dbReference type="Pfam" id="PF00815">
    <property type="entry name" value="Histidinol_dh"/>
    <property type="match status" value="1"/>
</dbReference>
<feature type="binding site" evidence="8 13">
    <location>
        <position position="415"/>
    </location>
    <ligand>
        <name>Zn(2+)</name>
        <dbReference type="ChEBI" id="CHEBI:29105"/>
    </ligand>
</feature>
<evidence type="ECO:0000256" key="4">
    <source>
        <dbReference type="ARBA" id="ARBA00022723"/>
    </source>
</evidence>
<dbReference type="GO" id="GO:0004399">
    <property type="term" value="F:histidinol dehydrogenase activity"/>
    <property type="evidence" value="ECO:0007669"/>
    <property type="project" value="UniProtKB-UniRule"/>
</dbReference>
<dbReference type="FunFam" id="3.40.50.1980:FF:000026">
    <property type="entry name" value="Histidinol dehydrogenase"/>
    <property type="match status" value="1"/>
</dbReference>
<evidence type="ECO:0000256" key="6">
    <source>
        <dbReference type="ARBA" id="ARBA00023002"/>
    </source>
</evidence>
<evidence type="ECO:0000256" key="11">
    <source>
        <dbReference type="PIRSR" id="PIRSR000099-2"/>
    </source>
</evidence>
<dbReference type="HAMAP" id="MF_01024">
    <property type="entry name" value="HisD"/>
    <property type="match status" value="1"/>
</dbReference>
<feature type="active site" description="Proton acceptor" evidence="8 10">
    <location>
        <position position="323"/>
    </location>
</feature>
<dbReference type="UniPathway" id="UPA00031">
    <property type="reaction ID" value="UER00014"/>
</dbReference>
<evidence type="ECO:0000256" key="8">
    <source>
        <dbReference type="HAMAP-Rule" id="MF_01024"/>
    </source>
</evidence>
<sequence>MSNMLRIIPAEQYQAKRSVDSGTKEQQETVKAILAEVKERGDQALRSYTEKFDRVALADFRVSEAEFAEAESLVSKDVQEALKEAAANIRDFHERQVRQSWFSTKESGTILGQIIRPLKRVGLYVPGGTAAYPSSVLMNAVPAKIAGVSEVVITTPPGADGKVNPAILFAAKIAGVTEIYKVGGAQAIAALTYGTEQIKAVDKIVGPGNMYVALAKREVFGLVSIDMVAGPSEIAVLADDTANPRYVAADLLSQAEHDPMSAAVLVTPSTTLAQAVAQEVERQLADLPRKSIAEASIRNHGAIILVNDLDEGFAVINEIAPEHLEIMTADPFAHLGKVENAGAIFLGPYSSEPVGDYFAGSNHVIPTNGTARFSSPLSVDDFIKKSSVVSYSRRDLEGNGHKIVTLAEQEGLAAHGRAISERLRDFTSEEQERDNG</sequence>
<comment type="catalytic activity">
    <reaction evidence="7 8">
        <text>L-histidinol + 2 NAD(+) + H2O = L-histidine + 2 NADH + 3 H(+)</text>
        <dbReference type="Rhea" id="RHEA:20641"/>
        <dbReference type="ChEBI" id="CHEBI:15377"/>
        <dbReference type="ChEBI" id="CHEBI:15378"/>
        <dbReference type="ChEBI" id="CHEBI:57540"/>
        <dbReference type="ChEBI" id="CHEBI:57595"/>
        <dbReference type="ChEBI" id="CHEBI:57699"/>
        <dbReference type="ChEBI" id="CHEBI:57945"/>
        <dbReference type="EC" id="1.1.1.23"/>
    </reaction>
</comment>
<evidence type="ECO:0000256" key="5">
    <source>
        <dbReference type="ARBA" id="ARBA00022833"/>
    </source>
</evidence>
<dbReference type="InterPro" id="IPR012131">
    <property type="entry name" value="Hstdl_DH"/>
</dbReference>
<dbReference type="FunFam" id="3.40.50.1980:FF:000001">
    <property type="entry name" value="Histidinol dehydrogenase"/>
    <property type="match status" value="1"/>
</dbReference>
<dbReference type="GO" id="GO:0008270">
    <property type="term" value="F:zinc ion binding"/>
    <property type="evidence" value="ECO:0007669"/>
    <property type="project" value="UniProtKB-UniRule"/>
</dbReference>
<dbReference type="EC" id="1.1.1.23" evidence="3 8"/>
<evidence type="ECO:0000256" key="2">
    <source>
        <dbReference type="ARBA" id="ARBA00010178"/>
    </source>
</evidence>
<feature type="binding site" evidence="8 12">
    <location>
        <position position="410"/>
    </location>
    <ligand>
        <name>substrate</name>
    </ligand>
</feature>
<dbReference type="AlphaFoldDB" id="V6MA96"/>
<evidence type="ECO:0000256" key="14">
    <source>
        <dbReference type="RuleBase" id="RU004175"/>
    </source>
</evidence>
<evidence type="ECO:0000256" key="3">
    <source>
        <dbReference type="ARBA" id="ARBA00012965"/>
    </source>
</evidence>
<dbReference type="Gene3D" id="3.40.50.1980">
    <property type="entry name" value="Nitrogenase molybdenum iron protein domain"/>
    <property type="match status" value="2"/>
</dbReference>
<feature type="binding site" evidence="8 12">
    <location>
        <position position="232"/>
    </location>
    <ligand>
        <name>substrate</name>
    </ligand>
</feature>
<keyword evidence="8 11" id="KW-0520">NAD</keyword>
<dbReference type="GO" id="GO:0005829">
    <property type="term" value="C:cytosol"/>
    <property type="evidence" value="ECO:0007669"/>
    <property type="project" value="TreeGrafter"/>
</dbReference>
<feature type="binding site" evidence="8 12">
    <location>
        <position position="415"/>
    </location>
    <ligand>
        <name>substrate</name>
    </ligand>
</feature>
<evidence type="ECO:0000256" key="10">
    <source>
        <dbReference type="PIRSR" id="PIRSR000099-1"/>
    </source>
</evidence>
<reference evidence="15 16" key="1">
    <citation type="journal article" date="2014" name="Genome Announc.">
        <title>Draft Genome Sequence of Brevibacillus panacihumi Strain W25, a Halotolerant Hydrocarbon-Degrading Bacterium.</title>
        <authorList>
            <person name="Wang X."/>
            <person name="Jin D."/>
            <person name="Zhou L."/>
            <person name="Wu L."/>
            <person name="An W."/>
            <person name="Chen Y."/>
            <person name="Zhao L."/>
        </authorList>
    </citation>
    <scope>NUCLEOTIDE SEQUENCE [LARGE SCALE GENOMIC DNA]</scope>
    <source>
        <strain evidence="15 16">W25</strain>
    </source>
</reference>
<dbReference type="SUPFAM" id="SSF53720">
    <property type="entry name" value="ALDH-like"/>
    <property type="match status" value="1"/>
</dbReference>
<dbReference type="InterPro" id="IPR022695">
    <property type="entry name" value="Histidinol_DH_monofunct"/>
</dbReference>
<keyword evidence="8" id="KW-0028">Amino-acid biosynthesis</keyword>
<comment type="pathway">
    <text evidence="8">Amino-acid biosynthesis; L-histidine biosynthesis; L-histidine from 5-phospho-alpha-D-ribose 1-diphosphate: step 9/9.</text>
</comment>
<accession>V6MA96</accession>
<dbReference type="InterPro" id="IPR001692">
    <property type="entry name" value="Histidinol_DH_CS"/>
</dbReference>
<dbReference type="GO" id="GO:0051287">
    <property type="term" value="F:NAD binding"/>
    <property type="evidence" value="ECO:0007669"/>
    <property type="project" value="InterPro"/>
</dbReference>
<comment type="similarity">
    <text evidence="2 8 9 14">Belongs to the histidinol dehydrogenase family.</text>
</comment>
<organism evidence="15 16">
    <name type="scientific">Brevibacillus panacihumi W25</name>
    <dbReference type="NCBI Taxonomy" id="1408254"/>
    <lineage>
        <taxon>Bacteria</taxon>
        <taxon>Bacillati</taxon>
        <taxon>Bacillota</taxon>
        <taxon>Bacilli</taxon>
        <taxon>Bacillales</taxon>
        <taxon>Paenibacillaceae</taxon>
        <taxon>Brevibacillus</taxon>
    </lineage>
</organism>
<evidence type="ECO:0000256" key="12">
    <source>
        <dbReference type="PIRSR" id="PIRSR000099-3"/>
    </source>
</evidence>
<feature type="binding site" evidence="8 11">
    <location>
        <position position="209"/>
    </location>
    <ligand>
        <name>NAD(+)</name>
        <dbReference type="ChEBI" id="CHEBI:57540"/>
    </ligand>
</feature>
<gene>
    <name evidence="8" type="primary">hisD</name>
    <name evidence="15" type="ORF">T458_06675</name>
</gene>
<feature type="binding site" evidence="8 13">
    <location>
        <position position="254"/>
    </location>
    <ligand>
        <name>Zn(2+)</name>
        <dbReference type="ChEBI" id="CHEBI:29105"/>
    </ligand>
</feature>
<feature type="binding site" evidence="8 12">
    <location>
        <position position="254"/>
    </location>
    <ligand>
        <name>substrate</name>
    </ligand>
</feature>
<evidence type="ECO:0000256" key="9">
    <source>
        <dbReference type="PIRNR" id="PIRNR000099"/>
    </source>
</evidence>
<feature type="binding site" evidence="8 12">
    <location>
        <position position="257"/>
    </location>
    <ligand>
        <name>substrate</name>
    </ligand>
</feature>
<dbReference type="PANTHER" id="PTHR21256">
    <property type="entry name" value="HISTIDINOL DEHYDROGENASE HDH"/>
    <property type="match status" value="1"/>
</dbReference>
<proteinExistence type="inferred from homology"/>
<dbReference type="eggNOG" id="COG0141">
    <property type="taxonomic scope" value="Bacteria"/>
</dbReference>
<feature type="binding site" evidence="8 12">
    <location>
        <position position="356"/>
    </location>
    <ligand>
        <name>substrate</name>
    </ligand>
</feature>
<dbReference type="NCBIfam" id="TIGR00069">
    <property type="entry name" value="hisD"/>
    <property type="match status" value="1"/>
</dbReference>
<feature type="binding site" evidence="8 13">
    <location>
        <position position="356"/>
    </location>
    <ligand>
        <name>Zn(2+)</name>
        <dbReference type="ChEBI" id="CHEBI:29105"/>
    </ligand>
</feature>
<feature type="active site" description="Proton acceptor" evidence="8 10">
    <location>
        <position position="322"/>
    </location>
</feature>
<protein>
    <recommendedName>
        <fullName evidence="3 8">Histidinol dehydrogenase</fullName>
        <shortName evidence="8">HDH</shortName>
        <ecNumber evidence="3 8">1.1.1.23</ecNumber>
    </recommendedName>
</protein>
<feature type="binding site" evidence="8 11">
    <location>
        <position position="124"/>
    </location>
    <ligand>
        <name>NAD(+)</name>
        <dbReference type="ChEBI" id="CHEBI:57540"/>
    </ligand>
</feature>
<dbReference type="InterPro" id="IPR016161">
    <property type="entry name" value="Ald_DH/histidinol_DH"/>
</dbReference>
<keyword evidence="5 8" id="KW-0862">Zinc</keyword>
<dbReference type="HOGENOM" id="CLU_006732_3_3_9"/>
<keyword evidence="16" id="KW-1185">Reference proteome</keyword>
<dbReference type="CDD" id="cd06572">
    <property type="entry name" value="Histidinol_dh"/>
    <property type="match status" value="1"/>
</dbReference>
<evidence type="ECO:0000256" key="13">
    <source>
        <dbReference type="PIRSR" id="PIRSR000099-4"/>
    </source>
</evidence>
<dbReference type="EMBL" id="AYJU01000003">
    <property type="protein sequence ID" value="EST55454.1"/>
    <property type="molecule type" value="Genomic_DNA"/>
</dbReference>
<feature type="binding site" evidence="8 12">
    <location>
        <position position="323"/>
    </location>
    <ligand>
        <name>substrate</name>
    </ligand>
</feature>
<dbReference type="PIRSF" id="PIRSF000099">
    <property type="entry name" value="Histidinol_dh"/>
    <property type="match status" value="1"/>
</dbReference>
<comment type="cofactor">
    <cofactor evidence="8 13">
        <name>Zn(2+)</name>
        <dbReference type="ChEBI" id="CHEBI:29105"/>
    </cofactor>
    <text evidence="8 13">Binds 1 zinc ion per subunit.</text>
</comment>
<dbReference type="STRING" id="1408254.T458_06675"/>
<keyword evidence="8" id="KW-0368">Histidine biosynthesis</keyword>
<comment type="function">
    <text evidence="1 8">Catalyzes the sequential NAD-dependent oxidations of L-histidinol to L-histidinaldehyde and then to L-histidine.</text>
</comment>
<dbReference type="GO" id="GO:0000105">
    <property type="term" value="P:L-histidine biosynthetic process"/>
    <property type="evidence" value="ECO:0007669"/>
    <property type="project" value="UniProtKB-UniRule"/>
</dbReference>
<feature type="binding site" evidence="8 11">
    <location>
        <position position="186"/>
    </location>
    <ligand>
        <name>NAD(+)</name>
        <dbReference type="ChEBI" id="CHEBI:57540"/>
    </ligand>
</feature>